<feature type="non-terminal residue" evidence="1">
    <location>
        <position position="1"/>
    </location>
</feature>
<proteinExistence type="predicted"/>
<dbReference type="EMBL" id="BTSX01000003">
    <property type="protein sequence ID" value="GMS87559.1"/>
    <property type="molecule type" value="Genomic_DNA"/>
</dbReference>
<protein>
    <submittedName>
        <fullName evidence="1">Uncharacterized protein</fullName>
    </submittedName>
</protein>
<evidence type="ECO:0000313" key="2">
    <source>
        <dbReference type="Proteomes" id="UP001432027"/>
    </source>
</evidence>
<gene>
    <name evidence="1" type="ORF">PENTCL1PPCAC_9734</name>
</gene>
<dbReference type="AlphaFoldDB" id="A0AAV5SXB9"/>
<evidence type="ECO:0000313" key="1">
    <source>
        <dbReference type="EMBL" id="GMS87559.1"/>
    </source>
</evidence>
<comment type="caution">
    <text evidence="1">The sequence shown here is derived from an EMBL/GenBank/DDBJ whole genome shotgun (WGS) entry which is preliminary data.</text>
</comment>
<name>A0AAV5SXB9_9BILA</name>
<accession>A0AAV5SXB9</accession>
<dbReference type="Proteomes" id="UP001432027">
    <property type="component" value="Unassembled WGS sequence"/>
</dbReference>
<sequence length="90" mass="9998">HRTSALPLPRESHNERQERLALGVRAREGRGTTNLFIRHHLYVDAIDELLKAGEGRVESIGRGVLSVRIHDGMLGDCDTKCAQEPEDSAI</sequence>
<keyword evidence="2" id="KW-1185">Reference proteome</keyword>
<reference evidence="1" key="1">
    <citation type="submission" date="2023-10" db="EMBL/GenBank/DDBJ databases">
        <title>Genome assembly of Pristionchus species.</title>
        <authorList>
            <person name="Yoshida K."/>
            <person name="Sommer R.J."/>
        </authorList>
    </citation>
    <scope>NUCLEOTIDE SEQUENCE</scope>
    <source>
        <strain evidence="1">RS0144</strain>
    </source>
</reference>
<organism evidence="1 2">
    <name type="scientific">Pristionchus entomophagus</name>
    <dbReference type="NCBI Taxonomy" id="358040"/>
    <lineage>
        <taxon>Eukaryota</taxon>
        <taxon>Metazoa</taxon>
        <taxon>Ecdysozoa</taxon>
        <taxon>Nematoda</taxon>
        <taxon>Chromadorea</taxon>
        <taxon>Rhabditida</taxon>
        <taxon>Rhabditina</taxon>
        <taxon>Diplogasteromorpha</taxon>
        <taxon>Diplogasteroidea</taxon>
        <taxon>Neodiplogasteridae</taxon>
        <taxon>Pristionchus</taxon>
    </lineage>
</organism>